<keyword evidence="8" id="KW-1185">Reference proteome</keyword>
<dbReference type="InterPro" id="IPR001119">
    <property type="entry name" value="SLH_dom"/>
</dbReference>
<evidence type="ECO:0000256" key="2">
    <source>
        <dbReference type="ARBA" id="ARBA00022837"/>
    </source>
</evidence>
<dbReference type="Pfam" id="PF18316">
    <property type="entry name" value="S-l_SbsC_C"/>
    <property type="match status" value="1"/>
</dbReference>
<gene>
    <name evidence="7" type="ORF">OMP38_16155</name>
</gene>
<keyword evidence="3" id="KW-0136">Cellulose degradation</keyword>
<keyword evidence="1" id="KW-0732">Signal</keyword>
<dbReference type="EMBL" id="JAPDHZ010000003">
    <property type="protein sequence ID" value="MDG0792228.1"/>
    <property type="molecule type" value="Genomic_DNA"/>
</dbReference>
<accession>A0A9X4QMY2</accession>
<feature type="domain" description="SLH" evidence="6">
    <location>
        <begin position="1932"/>
        <end position="1995"/>
    </location>
</feature>
<dbReference type="SUPFAM" id="SSF49452">
    <property type="entry name" value="Starch-binding domain-like"/>
    <property type="match status" value="1"/>
</dbReference>
<name>A0A9X4QMY2_9BACL</name>
<evidence type="ECO:0000259" key="6">
    <source>
        <dbReference type="PROSITE" id="PS51272"/>
    </source>
</evidence>
<feature type="domain" description="SLH" evidence="6">
    <location>
        <begin position="2063"/>
        <end position="2120"/>
    </location>
</feature>
<dbReference type="SUPFAM" id="SSF50939">
    <property type="entry name" value="Sialidases"/>
    <property type="match status" value="2"/>
</dbReference>
<comment type="caution">
    <text evidence="7">The sequence shown here is derived from an EMBL/GenBank/DDBJ whole genome shotgun (WGS) entry which is preliminary data.</text>
</comment>
<dbReference type="Pfam" id="PF12733">
    <property type="entry name" value="Cadherin-like"/>
    <property type="match status" value="1"/>
</dbReference>
<feature type="domain" description="SLH" evidence="6">
    <location>
        <begin position="1996"/>
        <end position="2059"/>
    </location>
</feature>
<evidence type="ECO:0000256" key="4">
    <source>
        <dbReference type="ARBA" id="ARBA00023277"/>
    </source>
</evidence>
<evidence type="ECO:0000313" key="7">
    <source>
        <dbReference type="EMBL" id="MDG0792228.1"/>
    </source>
</evidence>
<dbReference type="InterPro" id="IPR025142">
    <property type="entry name" value="DUF4073"/>
</dbReference>
<protein>
    <submittedName>
        <fullName evidence="7">DUF4073 domain-containing protein</fullName>
    </submittedName>
</protein>
<dbReference type="InterPro" id="IPR025883">
    <property type="entry name" value="Cadherin-like_domain"/>
</dbReference>
<dbReference type="InterPro" id="IPR014756">
    <property type="entry name" value="Ig_E-set"/>
</dbReference>
<sequence>MNTLAARRHLIILLLMCLIFPQLYLTSAHAGSPGLIVESASASNVDGSLASVVYGENINGDGAYVAVGAKGRVVRSGDGLNWTRIILPASLDKADWSSVAYGSGKYVAVGTDRSSGTALAKLIESPDGLSWTEHAVTGSTLQKVRYVAEDAAFYAAGAAWNGNNSQDQGIILRSADGETWSQWGNIPRFVKSGSSSSSAFYLVDFVKFKGNYVASTNLFTGYAYSTNGSSWTTSFATAILGDGSLGFSIYNNQLYANYKWQEGYISTNGVSFARAASFDGTIGVGQSGSALYRYGKSGKLDISTDNGVNWTPSAKVSNISILSFASNGTSIVAVTGALNSLLVTADGSQWQRIEIDLKGVASGGGKWVAVGEAVPSDGNESADGGLFTSEAGFNQLAPSTALPPYYTFSKIVYGEGRFVAGGSKLGSSADGVNWATYDLPAGASGKVVGLEYGNGVFVAVTDGDDVLTSPDGINWSLETELDGAYAMNLGYANGMFFVFGYGGVWMTASSGAGWTPMSSLDDYVANSDSFRDIAFDGSRYVLAAVDGTTGAPKALSSADAPTGGPMTWIEHEIDPAYSDLSSMAYGDGYFVVVGTVYDADSNVHPGVYYSTDAENWISISEQKLGIAGSTLNDVYFKDGKFYAVGGDNAMVVLASDPVPVGDAPSLASVLGQNDLSPGGGTGTAADPITWSINVANSVTKLDMADIVPVAGSGTVYLYDDPDYAGTNSGGYSLSFLNLPEGGSSTAYIQIDSSDLFKSLYYAVTIHRAGAAADVTSPVLSGIDVSGITQSDAALKATSDENATLYYVLTTSATPPTAAQVVAGQNHLGATAIKSDNGAATAAAAKSFNVTGLTAGTHYYAYFVAKDSAGNASLVGSKDFTTTAAPLSDNAYLSNLIVNPGSLTFDPNTETYTVNVPYGTTSIDVTPTVADSGATVTVHGDSTTSGSARTITLDADGSTLIDVMVTAADGSTKSYKITVNETAPLNSTISPTTATFDLNSANTSAGHYQDVTTSMTLNGNELSSIKNGTTSLSLGTDYTVSDSTLTIKKTYLASQSVGTTTLTFHFSAGSTQTLAITVSDTTPIPASGLTVAAGDPSGASNDGKTKIEVGGMLPEGHKLMYVNFGSGTVVVPKVGDTLTGYDELPSNGLIPATDGDKVGVAEVDADGKVVRFGDATAVVTSEPKPDAPNVTADNDSNTIVGATAAMEYALNGGSWTAYDPGNPPVFPGTAEVLVRVAANSGTDKPAGETTTLNFTLNPPAAPSVSANDITNVITGINDSMEYAIDDGSWIAYNPASPPVLSGEHTVKVRVKASGSVPAGEEKVIAFTTNPPAAPSVSANDVANVITGIDVSMEYAIDDGNWVSYDSANPPVLSGEHTVKVRVKASGSVPAGEEKVITFTTNPPAAPSVMANDVTNVITGIYDSMEYAIDDGSWIAYNPASPPVLSGEHTVKVRVKASGSVPAGEEKVITFTPNPPAQPSVSANDVTNVITGIDDTMEYAIDDGSWIAYNPESPPVLSGEHTVKVRVKASGSVPAGEAKTIYFTINGTYNVLGTVVDDAPEANYSAGATVKVMKGNVQIGSTATTDAVGHFKATGVPNGTYNLVVTKDDQIITVAVTVKDQDYDFSPRFIVLPRGNKNSALEIKGDTPSIVVDGLNDLFADTQNVYTADDRQLVANGGSVKITLGVEKLGASAATGASQLQNLAGGQSLDLYLDMTLTKTRVDTSNQTTRSTLSTVGSLLKIIVPYDLAGKDNVTIYRYHDGAAQKLTLLPYSAVTPSTEGYMLDAEGNQIVIWAQNFSTYAVAYGTVGTPPVVGSTSASYTLTAIAGIGGSMSPSGAIAVTQGGSQTFAIKPDEGYVISDVTVDGKSVGAVDSYTFVSVTAAHTIKAEFSKIKAAGLPFYEEGGSKVFIGFATDASGTMKYIAPSGKTVQFEANPKAFRDIATHWGKSYIDFVTEREIFVGTNERTFSPDTGMTRAMLATVIGRLYERSYGPLSATDKHVFTDVDYDGWYGAYLDWAAGNGIIQGVGGTRFEPDRQVTRQELAAMLYRFAQFIKADTSVAADKTLSYSDASAIDAWARQAALYMQQSGIITGRSDNAFAPKETATRAEVAAMLQRFIETVV</sequence>
<keyword evidence="2" id="KW-0106">Calcium</keyword>
<reference evidence="7 8" key="1">
    <citation type="submission" date="2022-10" db="EMBL/GenBank/DDBJ databases">
        <title>Comparative genomic analysis of Cohnella hashimotonis sp. nov., isolated from the International Space Station.</title>
        <authorList>
            <person name="Simpson A."/>
            <person name="Venkateswaran K."/>
        </authorList>
    </citation>
    <scope>NUCLEOTIDE SEQUENCE [LARGE SCALE GENOMIC DNA]</scope>
    <source>
        <strain evidence="7 8">DSM 18997</strain>
    </source>
</reference>
<dbReference type="InterPro" id="IPR040751">
    <property type="entry name" value="SbsC_C"/>
</dbReference>
<dbReference type="InterPro" id="IPR013783">
    <property type="entry name" value="Ig-like_fold"/>
</dbReference>
<evidence type="ECO:0000256" key="1">
    <source>
        <dbReference type="ARBA" id="ARBA00022729"/>
    </source>
</evidence>
<keyword evidence="5" id="KW-0624">Polysaccharide degradation</keyword>
<dbReference type="PANTHER" id="PTHR43308">
    <property type="entry name" value="OUTER MEMBRANE PROTEIN ALPHA-RELATED"/>
    <property type="match status" value="1"/>
</dbReference>
<dbReference type="InterPro" id="IPR005102">
    <property type="entry name" value="Carbo-bd_X2"/>
</dbReference>
<evidence type="ECO:0000256" key="5">
    <source>
        <dbReference type="ARBA" id="ARBA00023326"/>
    </source>
</evidence>
<dbReference type="SUPFAM" id="SSF81296">
    <property type="entry name" value="E set domains"/>
    <property type="match status" value="1"/>
</dbReference>
<dbReference type="Pfam" id="PF13285">
    <property type="entry name" value="DUF4073"/>
    <property type="match status" value="5"/>
</dbReference>
<dbReference type="Gene3D" id="2.60.40.1120">
    <property type="entry name" value="Carboxypeptidase-like, regulatory domain"/>
    <property type="match status" value="1"/>
</dbReference>
<dbReference type="InterPro" id="IPR013784">
    <property type="entry name" value="Carb-bd-like_fold"/>
</dbReference>
<dbReference type="PROSITE" id="PS51272">
    <property type="entry name" value="SLH"/>
    <property type="match status" value="3"/>
</dbReference>
<keyword evidence="4" id="KW-0119">Carbohydrate metabolism</keyword>
<evidence type="ECO:0000313" key="8">
    <source>
        <dbReference type="Proteomes" id="UP001153387"/>
    </source>
</evidence>
<dbReference type="GO" id="GO:0030245">
    <property type="term" value="P:cellulose catabolic process"/>
    <property type="evidence" value="ECO:0007669"/>
    <property type="project" value="UniProtKB-KW"/>
</dbReference>
<organism evidence="7 8">
    <name type="scientific">Cohnella ginsengisoli</name>
    <dbReference type="NCBI Taxonomy" id="425004"/>
    <lineage>
        <taxon>Bacteria</taxon>
        <taxon>Bacillati</taxon>
        <taxon>Bacillota</taxon>
        <taxon>Bacilli</taxon>
        <taxon>Bacillales</taxon>
        <taxon>Paenibacillaceae</taxon>
        <taxon>Cohnella</taxon>
    </lineage>
</organism>
<dbReference type="PANTHER" id="PTHR43308:SF5">
    <property type="entry name" value="S-LAYER PROTEIN _ PEPTIDOGLYCAN ENDO-BETA-N-ACETYLGLUCOSAMINIDASE"/>
    <property type="match status" value="1"/>
</dbReference>
<evidence type="ECO:0000256" key="3">
    <source>
        <dbReference type="ARBA" id="ARBA00023001"/>
    </source>
</evidence>
<dbReference type="RefSeq" id="WP_277566045.1">
    <property type="nucleotide sequence ID" value="NZ_JAPDHZ010000003.1"/>
</dbReference>
<proteinExistence type="predicted"/>
<dbReference type="Pfam" id="PF00395">
    <property type="entry name" value="SLH"/>
    <property type="match status" value="3"/>
</dbReference>
<dbReference type="InterPro" id="IPR036278">
    <property type="entry name" value="Sialidase_sf"/>
</dbReference>
<dbReference type="Gene3D" id="2.60.40.10">
    <property type="entry name" value="Immunoglobulins"/>
    <property type="match status" value="1"/>
</dbReference>
<dbReference type="InterPro" id="IPR051465">
    <property type="entry name" value="Cell_Envelope_Struct_Comp"/>
</dbReference>
<dbReference type="Proteomes" id="UP001153387">
    <property type="component" value="Unassembled WGS sequence"/>
</dbReference>
<dbReference type="Pfam" id="PF03442">
    <property type="entry name" value="CBM_X2"/>
    <property type="match status" value="1"/>
</dbReference>
<dbReference type="GO" id="GO:0030246">
    <property type="term" value="F:carbohydrate binding"/>
    <property type="evidence" value="ECO:0007669"/>
    <property type="project" value="InterPro"/>
</dbReference>